<dbReference type="PANTHER" id="PTHR46677:SF1">
    <property type="entry name" value="SMC5-SMC6 COMPLEX LOCALIZATION FACTOR PROTEIN 1"/>
    <property type="match status" value="1"/>
</dbReference>
<feature type="repeat" description="ANK" evidence="1">
    <location>
        <begin position="61"/>
        <end position="93"/>
    </location>
</feature>
<comment type="caution">
    <text evidence="2">The sequence shown here is derived from an EMBL/GenBank/DDBJ whole genome shotgun (WGS) entry which is preliminary data.</text>
</comment>
<dbReference type="SUPFAM" id="SSF48403">
    <property type="entry name" value="Ankyrin repeat"/>
    <property type="match status" value="1"/>
</dbReference>
<dbReference type="PROSITE" id="PS50297">
    <property type="entry name" value="ANK_REP_REGION"/>
    <property type="match status" value="2"/>
</dbReference>
<evidence type="ECO:0000313" key="3">
    <source>
        <dbReference type="Proteomes" id="UP001162483"/>
    </source>
</evidence>
<organism evidence="2 3">
    <name type="scientific">Staurois parvus</name>
    <dbReference type="NCBI Taxonomy" id="386267"/>
    <lineage>
        <taxon>Eukaryota</taxon>
        <taxon>Metazoa</taxon>
        <taxon>Chordata</taxon>
        <taxon>Craniata</taxon>
        <taxon>Vertebrata</taxon>
        <taxon>Euteleostomi</taxon>
        <taxon>Amphibia</taxon>
        <taxon>Batrachia</taxon>
        <taxon>Anura</taxon>
        <taxon>Neobatrachia</taxon>
        <taxon>Ranoidea</taxon>
        <taxon>Ranidae</taxon>
        <taxon>Staurois</taxon>
    </lineage>
</organism>
<dbReference type="InterPro" id="IPR036770">
    <property type="entry name" value="Ankyrin_rpt-contain_sf"/>
</dbReference>
<feature type="repeat" description="ANK" evidence="1">
    <location>
        <begin position="27"/>
        <end position="59"/>
    </location>
</feature>
<evidence type="ECO:0000256" key="1">
    <source>
        <dbReference type="PROSITE-ProRule" id="PRU00023"/>
    </source>
</evidence>
<name>A0ABN9DM78_9NEOB</name>
<dbReference type="EMBL" id="CATNWA010014481">
    <property type="protein sequence ID" value="CAI9572282.1"/>
    <property type="molecule type" value="Genomic_DNA"/>
</dbReference>
<reference evidence="2" key="1">
    <citation type="submission" date="2023-05" db="EMBL/GenBank/DDBJ databases">
        <authorList>
            <person name="Stuckert A."/>
        </authorList>
    </citation>
    <scope>NUCLEOTIDE SEQUENCE</scope>
</reference>
<dbReference type="InterPro" id="IPR042479">
    <property type="entry name" value="Slf1"/>
</dbReference>
<evidence type="ECO:0008006" key="4">
    <source>
        <dbReference type="Google" id="ProtNLM"/>
    </source>
</evidence>
<keyword evidence="1" id="KW-0040">ANK repeat</keyword>
<dbReference type="Gene3D" id="1.25.40.20">
    <property type="entry name" value="Ankyrin repeat-containing domain"/>
    <property type="match status" value="1"/>
</dbReference>
<evidence type="ECO:0000313" key="2">
    <source>
        <dbReference type="EMBL" id="CAI9572282.1"/>
    </source>
</evidence>
<dbReference type="Pfam" id="PF12796">
    <property type="entry name" value="Ank_2"/>
    <property type="match status" value="1"/>
</dbReference>
<dbReference type="Proteomes" id="UP001162483">
    <property type="component" value="Unassembled WGS sequence"/>
</dbReference>
<sequence>MCRSNNVKKLTEQLGLPGVNINAKDNAGWTPLHEACNHGSTECVREILQRCPEVDLLSHVDGVTPLHDALQNRHIDIGKILLQYGGPVLLQQIDCFGNFPLDYVYSPHLKNELFEIVQVEETIEEFHNKAVLKSEGHKLEFGAFLLTRMLFNFICLYGLPSDLGTAKIICPNSALLFSYTKKNTFLIQ</sequence>
<dbReference type="PANTHER" id="PTHR46677">
    <property type="entry name" value="SMC5-SMC6 COMPLEX LOCALIZATION FACTOR PROTEIN 1"/>
    <property type="match status" value="1"/>
</dbReference>
<keyword evidence="3" id="KW-1185">Reference proteome</keyword>
<proteinExistence type="predicted"/>
<dbReference type="SMART" id="SM00248">
    <property type="entry name" value="ANK"/>
    <property type="match status" value="2"/>
</dbReference>
<dbReference type="InterPro" id="IPR002110">
    <property type="entry name" value="Ankyrin_rpt"/>
</dbReference>
<protein>
    <recommendedName>
        <fullName evidence="4">Ankyrin repeat and SOCS box protein 3</fullName>
    </recommendedName>
</protein>
<accession>A0ABN9DM78</accession>
<dbReference type="PROSITE" id="PS50088">
    <property type="entry name" value="ANK_REPEAT"/>
    <property type="match status" value="2"/>
</dbReference>
<gene>
    <name evidence="2" type="ORF">SPARVUS_LOCUS7414898</name>
</gene>